<comment type="caution">
    <text evidence="2">The sequence shown here is derived from an EMBL/GenBank/DDBJ whole genome shotgun (WGS) entry which is preliminary data.</text>
</comment>
<dbReference type="AlphaFoldDB" id="A0A0R1UC82"/>
<proteinExistence type="predicted"/>
<dbReference type="SUPFAM" id="SSF52172">
    <property type="entry name" value="CheY-like"/>
    <property type="match status" value="1"/>
</dbReference>
<evidence type="ECO:0000259" key="1">
    <source>
        <dbReference type="Pfam" id="PF00072"/>
    </source>
</evidence>
<gene>
    <name evidence="2" type="ORF">FC46_GL001325</name>
</gene>
<protein>
    <recommendedName>
        <fullName evidence="1">Response regulatory domain-containing protein</fullName>
    </recommendedName>
</protein>
<organism evidence="2 3">
    <name type="scientific">Lactobacillus kalixensis DSM 16043</name>
    <dbReference type="NCBI Taxonomy" id="1423763"/>
    <lineage>
        <taxon>Bacteria</taxon>
        <taxon>Bacillati</taxon>
        <taxon>Bacillota</taxon>
        <taxon>Bacilli</taxon>
        <taxon>Lactobacillales</taxon>
        <taxon>Lactobacillaceae</taxon>
        <taxon>Lactobacillus</taxon>
    </lineage>
</organism>
<dbReference type="Pfam" id="PF00072">
    <property type="entry name" value="Response_reg"/>
    <property type="match status" value="1"/>
</dbReference>
<name>A0A0R1UC82_9LACO</name>
<dbReference type="PATRIC" id="fig|1423763.3.peg.1341"/>
<dbReference type="STRING" id="1423763.FC46_GL001325"/>
<keyword evidence="3" id="KW-1185">Reference proteome</keyword>
<dbReference type="Gene3D" id="3.40.50.2300">
    <property type="match status" value="1"/>
</dbReference>
<evidence type="ECO:0000313" key="2">
    <source>
        <dbReference type="EMBL" id="KRL91031.1"/>
    </source>
</evidence>
<dbReference type="EMBL" id="AZFM01000004">
    <property type="protein sequence ID" value="KRL91031.1"/>
    <property type="molecule type" value="Genomic_DNA"/>
</dbReference>
<dbReference type="InterPro" id="IPR011006">
    <property type="entry name" value="CheY-like_superfamily"/>
</dbReference>
<dbReference type="Proteomes" id="UP000051036">
    <property type="component" value="Unassembled WGS sequence"/>
</dbReference>
<evidence type="ECO:0000313" key="3">
    <source>
        <dbReference type="Proteomes" id="UP000051036"/>
    </source>
</evidence>
<reference evidence="2 3" key="1">
    <citation type="journal article" date="2015" name="Genome Announc.">
        <title>Expanding the biotechnology potential of lactobacilli through comparative genomics of 213 strains and associated genera.</title>
        <authorList>
            <person name="Sun Z."/>
            <person name="Harris H.M."/>
            <person name="McCann A."/>
            <person name="Guo C."/>
            <person name="Argimon S."/>
            <person name="Zhang W."/>
            <person name="Yang X."/>
            <person name="Jeffery I.B."/>
            <person name="Cooney J.C."/>
            <person name="Kagawa T.F."/>
            <person name="Liu W."/>
            <person name="Song Y."/>
            <person name="Salvetti E."/>
            <person name="Wrobel A."/>
            <person name="Rasinkangas P."/>
            <person name="Parkhill J."/>
            <person name="Rea M.C."/>
            <person name="O'Sullivan O."/>
            <person name="Ritari J."/>
            <person name="Douillard F.P."/>
            <person name="Paul Ross R."/>
            <person name="Yang R."/>
            <person name="Briner A.E."/>
            <person name="Felis G.E."/>
            <person name="de Vos W.M."/>
            <person name="Barrangou R."/>
            <person name="Klaenhammer T.R."/>
            <person name="Caufield P.W."/>
            <person name="Cui Y."/>
            <person name="Zhang H."/>
            <person name="O'Toole P.W."/>
        </authorList>
    </citation>
    <scope>NUCLEOTIDE SEQUENCE [LARGE SCALE GENOMIC DNA]</scope>
    <source>
        <strain evidence="2 3">DSM 16043</strain>
    </source>
</reference>
<accession>A0A0R1UC82</accession>
<dbReference type="InterPro" id="IPR001789">
    <property type="entry name" value="Sig_transdc_resp-reg_receiver"/>
</dbReference>
<sequence length="119" mass="14134">MRPRIDFEISYAANYEEALKYLHNHKPNRGVYFLEADLGEGLEHHNGIDLGEIIRKQDKNGELIYFSHANLAFQTYQRRLDARDYILKSFDIDEIEKHLFNSTMKAVNQIYEDRIVNKE</sequence>
<feature type="domain" description="Response regulatory" evidence="1">
    <location>
        <begin position="6"/>
        <end position="99"/>
    </location>
</feature>
<dbReference type="GO" id="GO:0000160">
    <property type="term" value="P:phosphorelay signal transduction system"/>
    <property type="evidence" value="ECO:0007669"/>
    <property type="project" value="InterPro"/>
</dbReference>